<evidence type="ECO:0000313" key="3">
    <source>
        <dbReference type="EMBL" id="MCX5571745.1"/>
    </source>
</evidence>
<sequence length="275" mass="30077">MKTSKLRLSALVLSAALAVGLGRAEAATCGKDPAQFGAWLQDFKAEAVSAGISRGVVEQALGGVTYDPRVIKLDRNQKHFSQPFEVYSKRVVSPARVAKGKQLMQRYASTLDRIEKQFGVPGPILIAIWGMETDFGAGSGNMSTFRSLATLAFDCRRTDFFQDQLMDALKIVQRGDLSPAQMKGAWAGELGQTQFLPSSYVRFAVDFDRNGHADLRNSPVDVLASTANYLKGYGWQRGGSWEEGSHNFAVLREWNKAGVYAKSAALFADKLVGKR</sequence>
<evidence type="ECO:0000313" key="4">
    <source>
        <dbReference type="Proteomes" id="UP001144805"/>
    </source>
</evidence>
<evidence type="ECO:0000259" key="2">
    <source>
        <dbReference type="Pfam" id="PF13406"/>
    </source>
</evidence>
<evidence type="ECO:0000256" key="1">
    <source>
        <dbReference type="SAM" id="SignalP"/>
    </source>
</evidence>
<dbReference type="AlphaFoldDB" id="A0A9X3IP98"/>
<dbReference type="SUPFAM" id="SSF53955">
    <property type="entry name" value="Lysozyme-like"/>
    <property type="match status" value="1"/>
</dbReference>
<name>A0A9X3IP98_9HYPH</name>
<dbReference type="FunFam" id="1.10.8.350:FF:000001">
    <property type="entry name" value="Lytic murein transglycosylase B"/>
    <property type="match status" value="1"/>
</dbReference>
<dbReference type="GO" id="GO:0008933">
    <property type="term" value="F:peptidoglycan lytic transglycosylase activity"/>
    <property type="evidence" value="ECO:0007669"/>
    <property type="project" value="TreeGrafter"/>
</dbReference>
<feature type="chain" id="PRO_5040942407" evidence="1">
    <location>
        <begin position="27"/>
        <end position="275"/>
    </location>
</feature>
<dbReference type="InterPro" id="IPR011970">
    <property type="entry name" value="MltB_2"/>
</dbReference>
<dbReference type="Pfam" id="PF13406">
    <property type="entry name" value="SLT_2"/>
    <property type="match status" value="1"/>
</dbReference>
<feature type="domain" description="Transglycosylase SLT" evidence="2">
    <location>
        <begin position="36"/>
        <end position="242"/>
    </location>
</feature>
<dbReference type="Gene3D" id="1.10.530.10">
    <property type="match status" value="1"/>
</dbReference>
<dbReference type="Proteomes" id="UP001144805">
    <property type="component" value="Unassembled WGS sequence"/>
</dbReference>
<feature type="signal peptide" evidence="1">
    <location>
        <begin position="1"/>
        <end position="26"/>
    </location>
</feature>
<gene>
    <name evidence="3" type="ORF">OSH07_21280</name>
</gene>
<dbReference type="PANTHER" id="PTHR30163">
    <property type="entry name" value="MEMBRANE-BOUND LYTIC MUREIN TRANSGLYCOSYLASE B"/>
    <property type="match status" value="1"/>
</dbReference>
<keyword evidence="1" id="KW-0732">Signal</keyword>
<dbReference type="InterPro" id="IPR023346">
    <property type="entry name" value="Lysozyme-like_dom_sf"/>
</dbReference>
<dbReference type="InterPro" id="IPR043426">
    <property type="entry name" value="MltB-like"/>
</dbReference>
<reference evidence="3" key="1">
    <citation type="submission" date="2022-11" db="EMBL/GenBank/DDBJ databases">
        <title>Biodiversity and phylogenetic relationships of bacteria.</title>
        <authorList>
            <person name="Machado R.A.R."/>
            <person name="Bhat A."/>
            <person name="Loulou A."/>
            <person name="Kallel S."/>
        </authorList>
    </citation>
    <scope>NUCLEOTIDE SEQUENCE</scope>
    <source>
        <strain evidence="3">K-TC2</strain>
    </source>
</reference>
<dbReference type="InterPro" id="IPR031304">
    <property type="entry name" value="SLT_2"/>
</dbReference>
<dbReference type="CDD" id="cd13399">
    <property type="entry name" value="Slt35-like"/>
    <property type="match status" value="1"/>
</dbReference>
<protein>
    <submittedName>
        <fullName evidence="3">Lytic murein transglycosylase</fullName>
    </submittedName>
</protein>
<proteinExistence type="predicted"/>
<dbReference type="GO" id="GO:0009253">
    <property type="term" value="P:peptidoglycan catabolic process"/>
    <property type="evidence" value="ECO:0007669"/>
    <property type="project" value="TreeGrafter"/>
</dbReference>
<dbReference type="RefSeq" id="WP_266340709.1">
    <property type="nucleotide sequence ID" value="NZ_JAPKNK010000012.1"/>
</dbReference>
<dbReference type="EMBL" id="JAPKNK010000012">
    <property type="protein sequence ID" value="MCX5571745.1"/>
    <property type="molecule type" value="Genomic_DNA"/>
</dbReference>
<organism evidence="3 4">
    <name type="scientific">Kaistia nematophila</name>
    <dbReference type="NCBI Taxonomy" id="2994654"/>
    <lineage>
        <taxon>Bacteria</taxon>
        <taxon>Pseudomonadati</taxon>
        <taxon>Pseudomonadota</taxon>
        <taxon>Alphaproteobacteria</taxon>
        <taxon>Hyphomicrobiales</taxon>
        <taxon>Kaistiaceae</taxon>
        <taxon>Kaistia</taxon>
    </lineage>
</organism>
<dbReference type="Gene3D" id="1.10.8.350">
    <property type="entry name" value="Bacterial muramidase"/>
    <property type="match status" value="1"/>
</dbReference>
<accession>A0A9X3IP98</accession>
<dbReference type="PANTHER" id="PTHR30163:SF8">
    <property type="entry name" value="LYTIC MUREIN TRANSGLYCOSYLASE"/>
    <property type="match status" value="1"/>
</dbReference>
<dbReference type="NCBIfam" id="TIGR02283">
    <property type="entry name" value="MltB_2"/>
    <property type="match status" value="1"/>
</dbReference>
<comment type="caution">
    <text evidence="3">The sequence shown here is derived from an EMBL/GenBank/DDBJ whole genome shotgun (WGS) entry which is preliminary data.</text>
</comment>
<keyword evidence="4" id="KW-1185">Reference proteome</keyword>